<feature type="chain" id="PRO_5011709374" description="DUF2059 domain-containing protein" evidence="1">
    <location>
        <begin position="20"/>
        <end position="153"/>
    </location>
</feature>
<dbReference type="InParanoid" id="A0A1H9KPC6"/>
<accession>A0A1H9KPC6</accession>
<reference evidence="3" key="1">
    <citation type="submission" date="2016-10" db="EMBL/GenBank/DDBJ databases">
        <authorList>
            <person name="Varghese N."/>
            <person name="Submissions S."/>
        </authorList>
    </citation>
    <scope>NUCLEOTIDE SEQUENCE [LARGE SCALE GENOMIC DNA]</scope>
    <source>
        <strain evidence="3">DSM 24740</strain>
    </source>
</reference>
<keyword evidence="3" id="KW-1185">Reference proteome</keyword>
<feature type="signal peptide" evidence="1">
    <location>
        <begin position="1"/>
        <end position="19"/>
    </location>
</feature>
<dbReference type="RefSeq" id="WP_090171005.1">
    <property type="nucleotide sequence ID" value="NZ_FOFB01000021.1"/>
</dbReference>
<dbReference type="Proteomes" id="UP000199021">
    <property type="component" value="Unassembled WGS sequence"/>
</dbReference>
<protein>
    <recommendedName>
        <fullName evidence="4">DUF2059 domain-containing protein</fullName>
    </recommendedName>
</protein>
<dbReference type="PROSITE" id="PS51257">
    <property type="entry name" value="PROKAR_LIPOPROTEIN"/>
    <property type="match status" value="1"/>
</dbReference>
<name>A0A1H9KPC6_9BACT</name>
<organism evidence="2 3">
    <name type="scientific">Neolewinella agarilytica</name>
    <dbReference type="NCBI Taxonomy" id="478744"/>
    <lineage>
        <taxon>Bacteria</taxon>
        <taxon>Pseudomonadati</taxon>
        <taxon>Bacteroidota</taxon>
        <taxon>Saprospiria</taxon>
        <taxon>Saprospirales</taxon>
        <taxon>Lewinellaceae</taxon>
        <taxon>Neolewinella</taxon>
    </lineage>
</organism>
<keyword evidence="1" id="KW-0732">Signal</keyword>
<evidence type="ECO:0000313" key="2">
    <source>
        <dbReference type="EMBL" id="SER01004.1"/>
    </source>
</evidence>
<sequence length="153" mass="17201">MKYLPLLLLSFLLASCTVTKPVALSGTKSEKVDKLLELTNQAGAFVKSVEQQIEAQKNSPIAAQVPPGFFDAFLKRVKTTGYSDLLPEFKKAYMDTFTEAEIDHLLRYQMDPMTQSMIEKQTDLLLKTTEVGRKYGEKVGTEVATELMMKQNK</sequence>
<evidence type="ECO:0000256" key="1">
    <source>
        <dbReference type="SAM" id="SignalP"/>
    </source>
</evidence>
<gene>
    <name evidence="2" type="ORF">SAMN05444359_12159</name>
</gene>
<evidence type="ECO:0000313" key="3">
    <source>
        <dbReference type="Proteomes" id="UP000199021"/>
    </source>
</evidence>
<evidence type="ECO:0008006" key="4">
    <source>
        <dbReference type="Google" id="ProtNLM"/>
    </source>
</evidence>
<dbReference type="OrthoDB" id="1143459at2"/>
<dbReference type="AlphaFoldDB" id="A0A1H9KPC6"/>
<dbReference type="EMBL" id="FOFB01000021">
    <property type="protein sequence ID" value="SER01004.1"/>
    <property type="molecule type" value="Genomic_DNA"/>
</dbReference>
<proteinExistence type="predicted"/>